<dbReference type="Proteomes" id="UP001243757">
    <property type="component" value="Unassembled WGS sequence"/>
</dbReference>
<dbReference type="InterPro" id="IPR011762">
    <property type="entry name" value="COA_CT_N"/>
</dbReference>
<dbReference type="InterPro" id="IPR045190">
    <property type="entry name" value="MCCB/AccD1-like"/>
</dbReference>
<comment type="caution">
    <text evidence="3">The sequence shown here is derived from an EMBL/GenBank/DDBJ whole genome shotgun (WGS) entry which is preliminary data.</text>
</comment>
<dbReference type="PANTHER" id="PTHR22855">
    <property type="entry name" value="ACETYL, PROPIONYL, PYRUVATE, AND GLUTACONYL CARBOXYLASE-RELATED"/>
    <property type="match status" value="1"/>
</dbReference>
<dbReference type="Gene3D" id="3.90.226.10">
    <property type="entry name" value="2-enoyl-CoA Hydratase, Chain A, domain 1"/>
    <property type="match status" value="2"/>
</dbReference>
<dbReference type="PANTHER" id="PTHR22855:SF13">
    <property type="entry name" value="METHYLCROTONOYL-COA CARBOXYLASE BETA CHAIN, MITOCHONDRIAL"/>
    <property type="match status" value="1"/>
</dbReference>
<feature type="domain" description="CoA carboxyltransferase N-terminal" evidence="1">
    <location>
        <begin position="39"/>
        <end position="295"/>
    </location>
</feature>
<reference evidence="3 4" key="1">
    <citation type="submission" date="2023-05" db="EMBL/GenBank/DDBJ databases">
        <title>Pseudodonghicola sp. nov.</title>
        <authorList>
            <person name="Huang J."/>
        </authorList>
    </citation>
    <scope>NUCLEOTIDE SEQUENCE [LARGE SCALE GENOMIC DNA]</scope>
    <source>
        <strain evidence="3 4">IC7</strain>
    </source>
</reference>
<evidence type="ECO:0000313" key="3">
    <source>
        <dbReference type="EMBL" id="MDK3020644.1"/>
    </source>
</evidence>
<accession>A0ABT7F7P3</accession>
<sequence length="549" mass="59304">MPMCSSTGYSKDRIPDFMARLETAVLTASETYTRNHAALSERVETLRARIAEATAGGRPDMVARHRKRSKLLVRERIDLLVDPGTAFLELSSLAAYGQYGGEVPGAGIVTGIGIVHGLPCVVIANDATVKGGSFYHETVQKHIRAQEIAAENRLPCLYLVDCGGAYLPEQDRVFPDARHFGNSFYRQTNMSASGLPQISAVFGGCTAGGAYIPALSDEVIMVRGNARIHLGGPSIVKVAINEEVDGETLGGAEMHSRFSGVSDHLAEDEYHALALMRDIVSELGLSRPMGPDATCAPPARNPEELLGVISADRKQPYDMREVLLRMIDAGEFREFKPGWGETLVCGTARIHGYRVGILANNGALVSDSSLKGAQFVSMCDQRNIPLLFLHNISGFMVGTEAERGGIAKDSAKLVYAMSVAKVPRLSVLLGGSYGAGNYGMCGRGFAPNFLFAWPTAELATMSADIATNVMLELRRQKGGDPGKMEADMKLIEEQVRAQYGEQSDPYYATSRLWDDGLIEPAQTRDILGLCLAIVTSVPEAGRHTPVFRM</sequence>
<proteinExistence type="predicted"/>
<dbReference type="InterPro" id="IPR029045">
    <property type="entry name" value="ClpP/crotonase-like_dom_sf"/>
</dbReference>
<dbReference type="PROSITE" id="PS50980">
    <property type="entry name" value="COA_CT_NTER"/>
    <property type="match status" value="1"/>
</dbReference>
<dbReference type="InterPro" id="IPR011763">
    <property type="entry name" value="COA_CT_C"/>
</dbReference>
<dbReference type="SUPFAM" id="SSF52096">
    <property type="entry name" value="ClpP/crotonase"/>
    <property type="match status" value="2"/>
</dbReference>
<dbReference type="GO" id="GO:0016740">
    <property type="term" value="F:transferase activity"/>
    <property type="evidence" value="ECO:0007669"/>
    <property type="project" value="UniProtKB-KW"/>
</dbReference>
<name>A0ABT7F7P3_9RHOB</name>
<evidence type="ECO:0000259" key="2">
    <source>
        <dbReference type="PROSITE" id="PS50989"/>
    </source>
</evidence>
<dbReference type="Pfam" id="PF01039">
    <property type="entry name" value="Carboxyl_trans"/>
    <property type="match status" value="1"/>
</dbReference>
<protein>
    <submittedName>
        <fullName evidence="3">Carboxyl transferase domain-containing protein</fullName>
    </submittedName>
</protein>
<feature type="domain" description="CoA carboxyltransferase C-terminal" evidence="2">
    <location>
        <begin position="297"/>
        <end position="539"/>
    </location>
</feature>
<keyword evidence="4" id="KW-1185">Reference proteome</keyword>
<evidence type="ECO:0000313" key="4">
    <source>
        <dbReference type="Proteomes" id="UP001243757"/>
    </source>
</evidence>
<dbReference type="InterPro" id="IPR034733">
    <property type="entry name" value="AcCoA_carboxyl_beta"/>
</dbReference>
<keyword evidence="3" id="KW-0808">Transferase</keyword>
<organism evidence="3 4">
    <name type="scientific">Pseudodonghicola flavimaris</name>
    <dbReference type="NCBI Taxonomy" id="3050036"/>
    <lineage>
        <taxon>Bacteria</taxon>
        <taxon>Pseudomonadati</taxon>
        <taxon>Pseudomonadota</taxon>
        <taxon>Alphaproteobacteria</taxon>
        <taxon>Rhodobacterales</taxon>
        <taxon>Paracoccaceae</taxon>
        <taxon>Pseudodonghicola</taxon>
    </lineage>
</organism>
<evidence type="ECO:0000259" key="1">
    <source>
        <dbReference type="PROSITE" id="PS50980"/>
    </source>
</evidence>
<dbReference type="EMBL" id="JASNJD010000028">
    <property type="protein sequence ID" value="MDK3020644.1"/>
    <property type="molecule type" value="Genomic_DNA"/>
</dbReference>
<gene>
    <name evidence="3" type="ORF">QO033_23455</name>
</gene>
<dbReference type="PROSITE" id="PS50989">
    <property type="entry name" value="COA_CT_CTER"/>
    <property type="match status" value="1"/>
</dbReference>